<dbReference type="InterPro" id="IPR000719">
    <property type="entry name" value="Prot_kinase_dom"/>
</dbReference>
<dbReference type="Gene3D" id="1.10.510.10">
    <property type="entry name" value="Transferase(Phosphotransferase) domain 1"/>
    <property type="match status" value="1"/>
</dbReference>
<accession>A0A9W9ELV5</accession>
<dbReference type="PROSITE" id="PS50011">
    <property type="entry name" value="PROTEIN_KINASE_DOM"/>
    <property type="match status" value="1"/>
</dbReference>
<sequence>MAVAKALDYLHSIGVFHRDITESNVMARKPHPSTGNRDWVIIDWKTAAFMAPDQGTPRYGPDDVLGIGHLLLGAGVPRLMDDEHDDER</sequence>
<organism evidence="2 3">
    <name type="scientific">Penicillium alfredii</name>
    <dbReference type="NCBI Taxonomy" id="1506179"/>
    <lineage>
        <taxon>Eukaryota</taxon>
        <taxon>Fungi</taxon>
        <taxon>Dikarya</taxon>
        <taxon>Ascomycota</taxon>
        <taxon>Pezizomycotina</taxon>
        <taxon>Eurotiomycetes</taxon>
        <taxon>Eurotiomycetidae</taxon>
        <taxon>Eurotiales</taxon>
        <taxon>Aspergillaceae</taxon>
        <taxon>Penicillium</taxon>
    </lineage>
</organism>
<dbReference type="AlphaFoldDB" id="A0A9W9ELV5"/>
<dbReference type="GO" id="GO:0004672">
    <property type="term" value="F:protein kinase activity"/>
    <property type="evidence" value="ECO:0007669"/>
    <property type="project" value="InterPro"/>
</dbReference>
<evidence type="ECO:0000259" key="1">
    <source>
        <dbReference type="PROSITE" id="PS50011"/>
    </source>
</evidence>
<gene>
    <name evidence="2" type="ORF">NUU61_008827</name>
</gene>
<dbReference type="Proteomes" id="UP001141434">
    <property type="component" value="Unassembled WGS sequence"/>
</dbReference>
<protein>
    <recommendedName>
        <fullName evidence="1">Protein kinase domain-containing protein</fullName>
    </recommendedName>
</protein>
<name>A0A9W9ELV5_9EURO</name>
<feature type="domain" description="Protein kinase" evidence="1">
    <location>
        <begin position="1"/>
        <end position="88"/>
    </location>
</feature>
<proteinExistence type="predicted"/>
<dbReference type="RefSeq" id="XP_056507645.1">
    <property type="nucleotide sequence ID" value="XM_056659352.1"/>
</dbReference>
<dbReference type="InterPro" id="IPR011009">
    <property type="entry name" value="Kinase-like_dom_sf"/>
</dbReference>
<reference evidence="2" key="2">
    <citation type="journal article" date="2023" name="IMA Fungus">
        <title>Comparative genomic study of the Penicillium genus elucidates a diverse pangenome and 15 lateral gene transfer events.</title>
        <authorList>
            <person name="Petersen C."/>
            <person name="Sorensen T."/>
            <person name="Nielsen M.R."/>
            <person name="Sondergaard T.E."/>
            <person name="Sorensen J.L."/>
            <person name="Fitzpatrick D.A."/>
            <person name="Frisvad J.C."/>
            <person name="Nielsen K.L."/>
        </authorList>
    </citation>
    <scope>NUCLEOTIDE SEQUENCE</scope>
    <source>
        <strain evidence="2">IBT 34128</strain>
    </source>
</reference>
<evidence type="ECO:0000313" key="2">
    <source>
        <dbReference type="EMBL" id="KAJ5084248.1"/>
    </source>
</evidence>
<dbReference type="GO" id="GO:0005524">
    <property type="term" value="F:ATP binding"/>
    <property type="evidence" value="ECO:0007669"/>
    <property type="project" value="InterPro"/>
</dbReference>
<dbReference type="OrthoDB" id="248923at2759"/>
<dbReference type="EMBL" id="JAPMSZ010000011">
    <property type="protein sequence ID" value="KAJ5084248.1"/>
    <property type="molecule type" value="Genomic_DNA"/>
</dbReference>
<evidence type="ECO:0000313" key="3">
    <source>
        <dbReference type="Proteomes" id="UP001141434"/>
    </source>
</evidence>
<keyword evidence="3" id="KW-1185">Reference proteome</keyword>
<dbReference type="GeneID" id="81398521"/>
<dbReference type="SUPFAM" id="SSF56112">
    <property type="entry name" value="Protein kinase-like (PK-like)"/>
    <property type="match status" value="1"/>
</dbReference>
<reference evidence="2" key="1">
    <citation type="submission" date="2022-11" db="EMBL/GenBank/DDBJ databases">
        <authorList>
            <person name="Petersen C."/>
        </authorList>
    </citation>
    <scope>NUCLEOTIDE SEQUENCE</scope>
    <source>
        <strain evidence="2">IBT 34128</strain>
    </source>
</reference>
<comment type="caution">
    <text evidence="2">The sequence shown here is derived from an EMBL/GenBank/DDBJ whole genome shotgun (WGS) entry which is preliminary data.</text>
</comment>